<dbReference type="EMBL" id="BBMN01000003">
    <property type="protein sequence ID" value="GAL03976.1"/>
    <property type="molecule type" value="Genomic_DNA"/>
</dbReference>
<protein>
    <submittedName>
        <fullName evidence="2">Putative membrane protein</fullName>
    </submittedName>
</protein>
<sequence>MHLDLTFLFDDAVTAAIILLTVIFFVFFFIREFWSTYQEKKRLDEILRIKEESKDNTVDAQKLSKNQFVWLTDHLLFNRTQDTFHIEAKDGQWLTKSPITQMIPMFDASRYKMVPALLTSIGITGTF</sequence>
<evidence type="ECO:0000313" key="3">
    <source>
        <dbReference type="Proteomes" id="UP000029227"/>
    </source>
</evidence>
<feature type="transmembrane region" description="Helical" evidence="1">
    <location>
        <begin position="12"/>
        <end position="34"/>
    </location>
</feature>
<evidence type="ECO:0000256" key="1">
    <source>
        <dbReference type="SAM" id="Phobius"/>
    </source>
</evidence>
<dbReference type="Proteomes" id="UP000029227">
    <property type="component" value="Unassembled WGS sequence"/>
</dbReference>
<keyword evidence="1" id="KW-1133">Transmembrane helix</keyword>
<reference evidence="2 3" key="1">
    <citation type="journal article" date="2014" name="Genome Announc.">
        <title>Draft Genome Sequences of Two Vibrionaceae Species, Vibrio ponticus C121 and Photobacterium aphoticum C119, Isolated as Coral Reef Microbiota.</title>
        <authorList>
            <person name="Al-saari N."/>
            <person name="Meirelles P.M."/>
            <person name="Mino S."/>
            <person name="Suda W."/>
            <person name="Oshima K."/>
            <person name="Hattori M."/>
            <person name="Ohkuma M."/>
            <person name="Thompson F.L."/>
            <person name="Gomez-Gil B."/>
            <person name="Sawabe T."/>
            <person name="Sawabe T."/>
        </authorList>
    </citation>
    <scope>NUCLEOTIDE SEQUENCE [LARGE SCALE GENOMIC DNA]</scope>
    <source>
        <strain evidence="2 3">JCM 19237</strain>
    </source>
</reference>
<name>A0A090QM55_9GAMM</name>
<keyword evidence="1" id="KW-0812">Transmembrane</keyword>
<evidence type="ECO:0000313" key="2">
    <source>
        <dbReference type="EMBL" id="GAL03976.1"/>
    </source>
</evidence>
<proteinExistence type="predicted"/>
<gene>
    <name evidence="2" type="ORF">JCM19237_2127</name>
</gene>
<organism evidence="2 3">
    <name type="scientific">Photobacterium aphoticum</name>
    <dbReference type="NCBI Taxonomy" id="754436"/>
    <lineage>
        <taxon>Bacteria</taxon>
        <taxon>Pseudomonadati</taxon>
        <taxon>Pseudomonadota</taxon>
        <taxon>Gammaproteobacteria</taxon>
        <taxon>Vibrionales</taxon>
        <taxon>Vibrionaceae</taxon>
        <taxon>Photobacterium</taxon>
    </lineage>
</organism>
<accession>A0A090QM55</accession>
<dbReference type="STRING" id="754436.JCM19237_2127"/>
<dbReference type="AlphaFoldDB" id="A0A090QM55"/>
<comment type="caution">
    <text evidence="2">The sequence shown here is derived from an EMBL/GenBank/DDBJ whole genome shotgun (WGS) entry which is preliminary data.</text>
</comment>
<keyword evidence="1" id="KW-0472">Membrane</keyword>